<dbReference type="GO" id="GO:0005829">
    <property type="term" value="C:cytosol"/>
    <property type="evidence" value="ECO:0007669"/>
    <property type="project" value="TreeGrafter"/>
</dbReference>
<feature type="region of interest" description="Disordered" evidence="14">
    <location>
        <begin position="620"/>
        <end position="647"/>
    </location>
</feature>
<dbReference type="SUPFAM" id="SSF54001">
    <property type="entry name" value="Cysteine proteinases"/>
    <property type="match status" value="1"/>
</dbReference>
<proteinExistence type="inferred from homology"/>
<keyword evidence="7" id="KW-0378">Hydrolase</keyword>
<evidence type="ECO:0000256" key="10">
    <source>
        <dbReference type="ARBA" id="ARBA00041300"/>
    </source>
</evidence>
<dbReference type="InterPro" id="IPR001394">
    <property type="entry name" value="Peptidase_C19_UCH"/>
</dbReference>
<organism evidence="16 17">
    <name type="scientific">Hyalella azteca</name>
    <name type="common">Amphipod</name>
    <dbReference type="NCBI Taxonomy" id="294128"/>
    <lineage>
        <taxon>Eukaryota</taxon>
        <taxon>Metazoa</taxon>
        <taxon>Ecdysozoa</taxon>
        <taxon>Arthropoda</taxon>
        <taxon>Crustacea</taxon>
        <taxon>Multicrustacea</taxon>
        <taxon>Malacostraca</taxon>
        <taxon>Eumalacostraca</taxon>
        <taxon>Peracarida</taxon>
        <taxon>Amphipoda</taxon>
        <taxon>Senticaudata</taxon>
        <taxon>Talitrida</taxon>
        <taxon>Talitroidea</taxon>
        <taxon>Hyalellidae</taxon>
        <taxon>Hyalella</taxon>
    </lineage>
</organism>
<dbReference type="InterPro" id="IPR028889">
    <property type="entry name" value="USP"/>
</dbReference>
<dbReference type="GeneID" id="108674149"/>
<accession>A0A979FRF6</accession>
<dbReference type="InterPro" id="IPR038765">
    <property type="entry name" value="Papain-like_cys_pep_sf"/>
</dbReference>
<dbReference type="PANTHER" id="PTHR24006">
    <property type="entry name" value="UBIQUITIN CARBOXYL-TERMINAL HYDROLASE"/>
    <property type="match status" value="1"/>
</dbReference>
<dbReference type="PROSITE" id="PS50235">
    <property type="entry name" value="USP_3"/>
    <property type="match status" value="1"/>
</dbReference>
<dbReference type="GO" id="GO:0016579">
    <property type="term" value="P:protein deubiquitination"/>
    <property type="evidence" value="ECO:0007669"/>
    <property type="project" value="InterPro"/>
</dbReference>
<evidence type="ECO:0000256" key="8">
    <source>
        <dbReference type="ARBA" id="ARBA00022807"/>
    </source>
</evidence>
<dbReference type="GO" id="GO:0006508">
    <property type="term" value="P:proteolysis"/>
    <property type="evidence" value="ECO:0007669"/>
    <property type="project" value="UniProtKB-KW"/>
</dbReference>
<dbReference type="EC" id="3.4.19.12" evidence="4"/>
<evidence type="ECO:0000256" key="1">
    <source>
        <dbReference type="ARBA" id="ARBA00000707"/>
    </source>
</evidence>
<evidence type="ECO:0000256" key="9">
    <source>
        <dbReference type="ARBA" id="ARBA00039432"/>
    </source>
</evidence>
<feature type="region of interest" description="Disordered" evidence="14">
    <location>
        <begin position="119"/>
        <end position="139"/>
    </location>
</feature>
<feature type="domain" description="USP" evidence="15">
    <location>
        <begin position="1"/>
        <end position="221"/>
    </location>
</feature>
<evidence type="ECO:0000256" key="12">
    <source>
        <dbReference type="ARBA" id="ARBA00042420"/>
    </source>
</evidence>
<protein>
    <recommendedName>
        <fullName evidence="9">Ubiquitin carboxyl-terminal hydrolase 36</fullName>
        <ecNumber evidence="4">3.4.19.12</ecNumber>
    </recommendedName>
    <alternativeName>
        <fullName evidence="12">Deubiquitinating enzyme 36</fullName>
    </alternativeName>
    <alternativeName>
        <fullName evidence="11">Protein scrawny</fullName>
    </alternativeName>
    <alternativeName>
        <fullName evidence="10">Ubiquitin thioesterase 36</fullName>
    </alternativeName>
    <alternativeName>
        <fullName evidence="13">Ubiquitin-specific-processing protease 36</fullName>
    </alternativeName>
</protein>
<comment type="catalytic activity">
    <reaction evidence="1">
        <text>Thiol-dependent hydrolysis of ester, thioester, amide, peptide and isopeptide bonds formed by the C-terminal Gly of ubiquitin (a 76-residue protein attached to proteins as an intracellular targeting signal).</text>
        <dbReference type="EC" id="3.4.19.12"/>
    </reaction>
</comment>
<keyword evidence="8" id="KW-0788">Thiol protease</keyword>
<dbReference type="AlphaFoldDB" id="A0A979FRF6"/>
<evidence type="ECO:0000256" key="2">
    <source>
        <dbReference type="ARBA" id="ARBA00004604"/>
    </source>
</evidence>
<dbReference type="Proteomes" id="UP000694843">
    <property type="component" value="Unplaced"/>
</dbReference>
<evidence type="ECO:0000256" key="13">
    <source>
        <dbReference type="ARBA" id="ARBA00043009"/>
    </source>
</evidence>
<evidence type="ECO:0000256" key="7">
    <source>
        <dbReference type="ARBA" id="ARBA00022801"/>
    </source>
</evidence>
<keyword evidence="16" id="KW-1185">Reference proteome</keyword>
<keyword evidence="5" id="KW-0645">Protease</keyword>
<dbReference type="GO" id="GO:0005730">
    <property type="term" value="C:nucleolus"/>
    <property type="evidence" value="ECO:0007669"/>
    <property type="project" value="UniProtKB-SubCell"/>
</dbReference>
<evidence type="ECO:0000259" key="15">
    <source>
        <dbReference type="PROSITE" id="PS50235"/>
    </source>
</evidence>
<evidence type="ECO:0000313" key="17">
    <source>
        <dbReference type="RefSeq" id="XP_047739713.1"/>
    </source>
</evidence>
<evidence type="ECO:0000256" key="4">
    <source>
        <dbReference type="ARBA" id="ARBA00012759"/>
    </source>
</evidence>
<sequence>MPHPCPRASPMPSEDMKVATDLMVRAAVSSSTLTFDSLLSAHTAPQTADEAQQTAGEGCRVQTLLHRLPRLLLLQLQMFRQTTDGKGAVEKACLPVQLDDVLNIRKSWLSEKLRRDLTSAPHGVAAPRTPNTEGTAANTATATATSATDHALSYELVAVVFHVGTSMHAGHYRCAVLASDDRGVATWCLCDDDVITVYRDLRSLKSDDETETPYLLLFRRMDAKDTLHRNACQMTEEITSSIVSSQDTVLCKCPSSENPNQEPQRFENQMDEVEEKINWISLHRNSPIRSEGMFESDDCPPRARIITMRMGNEYTACTEMFNADFGFYMPMPCDHDGSTSGTSGQMYETDESLCGSDETAYSDEGTVDEGESFLYEGDSITEVDEEIVLENGSIMRWTYLQPEADESAAVVAEADESAAVVAEADESAAVVAEADESAAVVAEADESAAVVAEADESAAVVAEADESAAVVAEADESAAVVAEADESAAVVAEADESAAVVAEADESAAVVAEADESAAVVAEADESAAVVAEADESAAVVAEADESAAVVAEADESAAVVAEADESAAVVANADESVAAVVANEWPGAPRSSVKIRRSFGTITPCFGWGFGVVHISPCGSDAESETESEEWTDDGDWTTDDGGDDL</sequence>
<comment type="subcellular location">
    <subcellularLocation>
        <location evidence="2">Nucleus</location>
        <location evidence="2">Nucleolus</location>
    </subcellularLocation>
</comment>
<gene>
    <name evidence="17" type="primary">LOC108674149</name>
</gene>
<evidence type="ECO:0000256" key="5">
    <source>
        <dbReference type="ARBA" id="ARBA00022670"/>
    </source>
</evidence>
<evidence type="ECO:0000256" key="6">
    <source>
        <dbReference type="ARBA" id="ARBA00022786"/>
    </source>
</evidence>
<dbReference type="PROSITE" id="PS00973">
    <property type="entry name" value="USP_2"/>
    <property type="match status" value="1"/>
</dbReference>
<evidence type="ECO:0000313" key="16">
    <source>
        <dbReference type="Proteomes" id="UP000694843"/>
    </source>
</evidence>
<reference evidence="17" key="1">
    <citation type="submission" date="2025-08" db="UniProtKB">
        <authorList>
            <consortium name="RefSeq"/>
        </authorList>
    </citation>
    <scope>IDENTIFICATION</scope>
    <source>
        <tissue evidence="17">Whole organism</tissue>
    </source>
</reference>
<dbReference type="CDD" id="cd02257">
    <property type="entry name" value="Peptidase_C19"/>
    <property type="match status" value="1"/>
</dbReference>
<dbReference type="RefSeq" id="XP_047739713.1">
    <property type="nucleotide sequence ID" value="XM_047883757.1"/>
</dbReference>
<dbReference type="PANTHER" id="PTHR24006:SF758">
    <property type="entry name" value="UBIQUITIN CARBOXYL-TERMINAL HYDROLASE 36"/>
    <property type="match status" value="1"/>
</dbReference>
<dbReference type="KEGG" id="hazt:108674149"/>
<evidence type="ECO:0000256" key="11">
    <source>
        <dbReference type="ARBA" id="ARBA00042154"/>
    </source>
</evidence>
<name>A0A979FRF6_HYAAZ</name>
<dbReference type="Pfam" id="PF00443">
    <property type="entry name" value="UCH"/>
    <property type="match status" value="1"/>
</dbReference>
<keyword evidence="6" id="KW-0833">Ubl conjugation pathway</keyword>
<dbReference type="Gene3D" id="3.90.70.10">
    <property type="entry name" value="Cysteine proteinases"/>
    <property type="match status" value="1"/>
</dbReference>
<feature type="compositionally biased region" description="Acidic residues" evidence="14">
    <location>
        <begin position="623"/>
        <end position="647"/>
    </location>
</feature>
<evidence type="ECO:0000256" key="3">
    <source>
        <dbReference type="ARBA" id="ARBA00009085"/>
    </source>
</evidence>
<comment type="similarity">
    <text evidence="3">Belongs to the peptidase C19 family.</text>
</comment>
<dbReference type="GO" id="GO:0004843">
    <property type="term" value="F:cysteine-type deubiquitinase activity"/>
    <property type="evidence" value="ECO:0007669"/>
    <property type="project" value="UniProtKB-EC"/>
</dbReference>
<evidence type="ECO:0000256" key="14">
    <source>
        <dbReference type="SAM" id="MobiDB-lite"/>
    </source>
</evidence>
<dbReference type="InterPro" id="IPR018200">
    <property type="entry name" value="USP_CS"/>
</dbReference>
<dbReference type="InterPro" id="IPR050164">
    <property type="entry name" value="Peptidase_C19"/>
</dbReference>